<keyword evidence="12" id="KW-1015">Disulfide bond</keyword>
<dbReference type="CDD" id="cd04273">
    <property type="entry name" value="ZnMc_ADAMTS_like"/>
    <property type="match status" value="1"/>
</dbReference>
<feature type="binding site" evidence="14">
    <location>
        <position position="402"/>
    </location>
    <ligand>
        <name>Zn(2+)</name>
        <dbReference type="ChEBI" id="CHEBI:29105"/>
        <note>catalytic</note>
    </ligand>
</feature>
<dbReference type="PROSITE" id="PS50215">
    <property type="entry name" value="ADAM_MEPRO"/>
    <property type="match status" value="1"/>
</dbReference>
<dbReference type="Pfam" id="PF17771">
    <property type="entry name" value="ADAMTS_CR_2"/>
    <property type="match status" value="1"/>
</dbReference>
<dbReference type="PRINTS" id="PR01705">
    <property type="entry name" value="TSP1REPEAT"/>
</dbReference>
<keyword evidence="5 14" id="KW-0479">Metal-binding</keyword>
<dbReference type="Pfam" id="PF05986">
    <property type="entry name" value="ADAMTS_spacer1"/>
    <property type="match status" value="1"/>
</dbReference>
<keyword evidence="6 16" id="KW-0732">Signal</keyword>
<feature type="binding site" evidence="14">
    <location>
        <position position="396"/>
    </location>
    <ligand>
        <name>Zn(2+)</name>
        <dbReference type="ChEBI" id="CHEBI:29105"/>
        <note>catalytic</note>
    </ligand>
</feature>
<dbReference type="EMBL" id="AJFE02063299">
    <property type="status" value="NOT_ANNOTATED_CDS"/>
    <property type="molecule type" value="Genomic_DNA"/>
</dbReference>
<protein>
    <submittedName>
        <fullName evidence="18">ADAM metallopeptidase with thrombospondin type 1 motif 12</fullName>
    </submittedName>
</protein>
<keyword evidence="11" id="KW-0865">Zymogen</keyword>
<dbReference type="Gene3D" id="3.40.1620.60">
    <property type="match status" value="1"/>
</dbReference>
<dbReference type="InterPro" id="IPR050439">
    <property type="entry name" value="ADAMTS_ADAMTS-like"/>
</dbReference>
<feature type="region of interest" description="Disordered" evidence="15">
    <location>
        <begin position="1010"/>
        <end position="1090"/>
    </location>
</feature>
<evidence type="ECO:0000259" key="17">
    <source>
        <dbReference type="PROSITE" id="PS50215"/>
    </source>
</evidence>
<dbReference type="SUPFAM" id="SSF55486">
    <property type="entry name" value="Metalloproteases ('zincins'), catalytic domain"/>
    <property type="match status" value="1"/>
</dbReference>
<dbReference type="FunFam" id="3.40.1620.60:FF:000004">
    <property type="entry name" value="A disintegrin and metalloproteinase with thrombospondin motifs 12"/>
    <property type="match status" value="1"/>
</dbReference>
<dbReference type="Pfam" id="PF19030">
    <property type="entry name" value="TSP1_ADAMTS"/>
    <property type="match status" value="3"/>
</dbReference>
<dbReference type="EMBL" id="AJFE02063295">
    <property type="status" value="NOT_ANNOTATED_CDS"/>
    <property type="molecule type" value="Genomic_DNA"/>
</dbReference>
<feature type="region of interest" description="Disordered" evidence="15">
    <location>
        <begin position="917"/>
        <end position="991"/>
    </location>
</feature>
<name>A0A2R9BIA7_PANPA</name>
<evidence type="ECO:0000256" key="7">
    <source>
        <dbReference type="ARBA" id="ARBA00022737"/>
    </source>
</evidence>
<evidence type="ECO:0000256" key="3">
    <source>
        <dbReference type="ARBA" id="ARBA00022530"/>
    </source>
</evidence>
<dbReference type="EMBL" id="AJFE02063298">
    <property type="status" value="NOT_ANNOTATED_CDS"/>
    <property type="molecule type" value="Genomic_DNA"/>
</dbReference>
<dbReference type="EMBL" id="AJFE02063300">
    <property type="status" value="NOT_ANNOTATED_CDS"/>
    <property type="molecule type" value="Genomic_DNA"/>
</dbReference>
<dbReference type="FunFam" id="2.20.100.10:FF:000059">
    <property type="entry name" value="ADAM metallopeptidase with thrombospondin type 1 motif 12"/>
    <property type="match status" value="1"/>
</dbReference>
<dbReference type="Gene3D" id="2.60.120.830">
    <property type="match status" value="1"/>
</dbReference>
<keyword evidence="7" id="KW-0677">Repeat</keyword>
<dbReference type="PANTHER" id="PTHR13723:SF189">
    <property type="entry name" value="A DISINTEGRIN AND METALLOPROTEINASE WITH THROMBOSPONDIN MOTIFS 12"/>
    <property type="match status" value="1"/>
</dbReference>
<feature type="domain" description="Peptidase M12B" evidence="17">
    <location>
        <begin position="246"/>
        <end position="456"/>
    </location>
</feature>
<evidence type="ECO:0000256" key="2">
    <source>
        <dbReference type="ARBA" id="ARBA00022525"/>
    </source>
</evidence>
<dbReference type="Bgee" id="ENSPPAG00000037028">
    <property type="expression patterns" value="Expressed in heart"/>
</dbReference>
<keyword evidence="9 14" id="KW-0862">Zinc</keyword>
<dbReference type="Gene3D" id="3.40.390.10">
    <property type="entry name" value="Collagenase (Catalytic Domain)"/>
    <property type="match status" value="1"/>
</dbReference>
<dbReference type="PROSITE" id="PS50092">
    <property type="entry name" value="TSP1"/>
    <property type="match status" value="3"/>
</dbReference>
<feature type="chain" id="PRO_5015328840" evidence="16">
    <location>
        <begin position="28"/>
        <end position="1239"/>
    </location>
</feature>
<feature type="compositionally biased region" description="Basic and acidic residues" evidence="15">
    <location>
        <begin position="1066"/>
        <end position="1078"/>
    </location>
</feature>
<keyword evidence="4" id="KW-0645">Protease</keyword>
<evidence type="ECO:0000256" key="16">
    <source>
        <dbReference type="SAM" id="SignalP"/>
    </source>
</evidence>
<feature type="binding site" evidence="14">
    <location>
        <position position="392"/>
    </location>
    <ligand>
        <name>Zn(2+)</name>
        <dbReference type="ChEBI" id="CHEBI:29105"/>
        <note>catalytic</note>
    </ligand>
</feature>
<evidence type="ECO:0000313" key="19">
    <source>
        <dbReference type="Proteomes" id="UP000240080"/>
    </source>
</evidence>
<dbReference type="EMBL" id="AJFE02063301">
    <property type="status" value="NOT_ANNOTATED_CDS"/>
    <property type="molecule type" value="Genomic_DNA"/>
</dbReference>
<evidence type="ECO:0000256" key="15">
    <source>
        <dbReference type="SAM" id="MobiDB-lite"/>
    </source>
</evidence>
<reference evidence="18" key="2">
    <citation type="submission" date="2025-08" db="UniProtKB">
        <authorList>
            <consortium name="Ensembl"/>
        </authorList>
    </citation>
    <scope>IDENTIFICATION</scope>
</reference>
<dbReference type="FunFam" id="2.20.100.10:FF:000090">
    <property type="entry name" value="A disintegrin and metalloproteinase with thrombospondin motifs 12"/>
    <property type="match status" value="1"/>
</dbReference>
<dbReference type="GO" id="GO:0006508">
    <property type="term" value="P:proteolysis"/>
    <property type="evidence" value="ECO:0007669"/>
    <property type="project" value="UniProtKB-KW"/>
</dbReference>
<dbReference type="InterPro" id="IPR000884">
    <property type="entry name" value="TSP1_rpt"/>
</dbReference>
<dbReference type="InterPro" id="IPR001590">
    <property type="entry name" value="Peptidase_M12B"/>
</dbReference>
<dbReference type="SUPFAM" id="SSF82895">
    <property type="entry name" value="TSP-1 type 1 repeat"/>
    <property type="match status" value="4"/>
</dbReference>
<keyword evidence="19" id="KW-1185">Reference proteome</keyword>
<keyword evidence="3" id="KW-0272">Extracellular matrix</keyword>
<dbReference type="InterPro" id="IPR024079">
    <property type="entry name" value="MetalloPept_cat_dom_sf"/>
</dbReference>
<dbReference type="AlphaFoldDB" id="A0A2R9BIA7"/>
<dbReference type="Ensembl" id="ENSPPAT00000050856.1">
    <property type="protein sequence ID" value="ENSPPAP00000028012.1"/>
    <property type="gene ID" value="ENSPPAG00000037028.1"/>
</dbReference>
<evidence type="ECO:0000256" key="1">
    <source>
        <dbReference type="ARBA" id="ARBA00004498"/>
    </source>
</evidence>
<sequence length="1239" mass="138135">MPCAQRSWLANLSVVAQLLNFGALCYGRQPQPGPVRFPDRRQEHFIKGLPEYHVVGPVRVDASGHFLSYGLHYPITSSRRKRDLDGSEDWVYYRISHEEEDLFFNLTVNQGFLSNSYIMEKRYGNLSHVKMMASSAPLCHLSGTVLQQGTRVGTAALSACHGLTGFFQLPHGDFFIEPVKKHPLVEGGYHPHIVYRRQKVPETKEPTCGLKDSVNISRKQELWREKWERHNLPSRSLSRRSISKERWVETLVVADTKMIEYHGSENVESYILTIMNMVTGLFHNPSIGNAIHIVVVRLILLEEEEQGLKIVHHAEKTLSSFCKWQKSINPKSDLNPVHHDVAVLLTRKDICAGFNRPCETLGLSHLSGMCQPHRSCNINEDSGLPLAFTIAHELGHSFGIQHDGKENDCEPVGRHPYIMSRQLQYDPTPLTWSKCSEEYITRFLDRGWGFCLDDIPKKKGLKSKVIAPGVIYDVHHQCQLQYGPNATFCQEVENVCQTLWCSVKGFCRSKLDAAADGTQCGEKKWCMAGKCITVGKKPESIPGGWGRWSPWSHCSRTCGAGVQSAERLCNNPEPKFGGKYCTGERKRYRLCNVHPCRSETPTFRQMQCSEFDTVPYKNELYHWFPIFNPGYVDIGLIPKGARDIRVMEIEGAGNFLAIRSEDPEKYYLNGGFIIQWNGNYKLAGTVFQYDRKGDLEKLMATGPTNESVWIQLLFQVTNPGIKYEYTIQKDGLDNDVEQQMYFWQYGHWTECSVTCGTGIRRQTAHCIKKGRGMVKATFCDPETQPNGRQKKCHEKACPPRWWAGEWEACSATCGPHGEKKRTVLCIQTMGSDEQALPPTDCQHLLKPKTLLSCNRDILCPSDWTVGNWSECSVSCGGGVRIRSVTCAKNHDEPCDVTRKPNSRALCGLQQCPSSRRVLKPNKGTISNGKNPPTLKPVPPPTSRPRMLTTPTGPESMSTSTPAISSPSPTTASKEGDLGGKQWQDSSTQPELSSRYLISTGSTSQPILTSQSLSIQPSEENVSSSDTGPTSEGGLVATTTSGSGLSSSRNPITWPVTPFYNTLTKGPETEIHSGSGEEREQPEDKDESNPVIWTKIRVPGNDAPVESTEMPLAPPLTPDLSRESWWPPFSTVMEGLLPSQRPTTSETGTPRVEGMVTEKPANTLLPLGGDHQPEPSGKTANHNHLKLPNNMNQTKSSEPLLTEEDATSLIAEGFLLNASNYKQLTNGHGSAHWIVGNWSE</sequence>
<accession>A0A2R9BIA7</accession>
<feature type="active site" evidence="14">
    <location>
        <position position="393"/>
    </location>
</feature>
<dbReference type="GO" id="GO:0031012">
    <property type="term" value="C:extracellular matrix"/>
    <property type="evidence" value="ECO:0007669"/>
    <property type="project" value="TreeGrafter"/>
</dbReference>
<feature type="signal peptide" evidence="16">
    <location>
        <begin position="1"/>
        <end position="27"/>
    </location>
</feature>
<evidence type="ECO:0000256" key="12">
    <source>
        <dbReference type="ARBA" id="ARBA00023157"/>
    </source>
</evidence>
<feature type="compositionally biased region" description="Polar residues" evidence="15">
    <location>
        <begin position="982"/>
        <end position="991"/>
    </location>
</feature>
<dbReference type="InterPro" id="IPR002870">
    <property type="entry name" value="Peptidase_M12B_N"/>
</dbReference>
<organism evidence="18 19">
    <name type="scientific">Pan paniscus</name>
    <name type="common">Pygmy chimpanzee</name>
    <name type="synonym">Bonobo</name>
    <dbReference type="NCBI Taxonomy" id="9597"/>
    <lineage>
        <taxon>Eukaryota</taxon>
        <taxon>Metazoa</taxon>
        <taxon>Chordata</taxon>
        <taxon>Craniata</taxon>
        <taxon>Vertebrata</taxon>
        <taxon>Euteleostomi</taxon>
        <taxon>Mammalia</taxon>
        <taxon>Eutheria</taxon>
        <taxon>Euarchontoglires</taxon>
        <taxon>Primates</taxon>
        <taxon>Haplorrhini</taxon>
        <taxon>Catarrhini</taxon>
        <taxon>Hominidae</taxon>
        <taxon>Pan</taxon>
    </lineage>
</organism>
<feature type="compositionally biased region" description="Low complexity" evidence="15">
    <location>
        <begin position="955"/>
        <end position="972"/>
    </location>
</feature>
<evidence type="ECO:0000256" key="10">
    <source>
        <dbReference type="ARBA" id="ARBA00023049"/>
    </source>
</evidence>
<evidence type="ECO:0000256" key="14">
    <source>
        <dbReference type="PROSITE-ProRule" id="PRU00276"/>
    </source>
</evidence>
<evidence type="ECO:0000256" key="5">
    <source>
        <dbReference type="ARBA" id="ARBA00022723"/>
    </source>
</evidence>
<dbReference type="GO" id="GO:0004222">
    <property type="term" value="F:metalloendopeptidase activity"/>
    <property type="evidence" value="ECO:0007669"/>
    <property type="project" value="InterPro"/>
</dbReference>
<evidence type="ECO:0000256" key="13">
    <source>
        <dbReference type="ARBA" id="ARBA00023180"/>
    </source>
</evidence>
<dbReference type="GO" id="GO:0046872">
    <property type="term" value="F:metal ion binding"/>
    <property type="evidence" value="ECO:0007669"/>
    <property type="project" value="UniProtKB-KW"/>
</dbReference>
<dbReference type="Gene3D" id="2.20.100.10">
    <property type="entry name" value="Thrombospondin type-1 (TSP1) repeat"/>
    <property type="match status" value="4"/>
</dbReference>
<dbReference type="FunFam" id="2.20.100.10:FF:000010">
    <property type="entry name" value="ADAM metallopeptidase with thrombospondin type 1 motif 9"/>
    <property type="match status" value="1"/>
</dbReference>
<evidence type="ECO:0000256" key="6">
    <source>
        <dbReference type="ARBA" id="ARBA00022729"/>
    </source>
</evidence>
<keyword evidence="2" id="KW-0964">Secreted</keyword>
<keyword evidence="10" id="KW-0482">Metalloprotease</keyword>
<comment type="subcellular location">
    <subcellularLocation>
        <location evidence="1">Secreted</location>
        <location evidence="1">Extracellular space</location>
        <location evidence="1">Extracellular matrix</location>
    </subcellularLocation>
</comment>
<dbReference type="FunFam" id="3.40.390.10:FF:000001">
    <property type="entry name" value="A disintegrin and metalloproteinase with thrombospondin motifs 1"/>
    <property type="match status" value="1"/>
</dbReference>
<evidence type="ECO:0000256" key="11">
    <source>
        <dbReference type="ARBA" id="ARBA00023145"/>
    </source>
</evidence>
<dbReference type="EMBL" id="AJFE02063297">
    <property type="status" value="NOT_ANNOTATED_CDS"/>
    <property type="molecule type" value="Genomic_DNA"/>
</dbReference>
<proteinExistence type="predicted"/>
<comment type="caution">
    <text evidence="14">Lacks conserved residue(s) required for the propagation of feature annotation.</text>
</comment>
<keyword evidence="8" id="KW-0378">Hydrolase</keyword>
<dbReference type="EMBL" id="AJFE02063292">
    <property type="status" value="NOT_ANNOTATED_CDS"/>
    <property type="molecule type" value="Genomic_DNA"/>
</dbReference>
<evidence type="ECO:0000313" key="18">
    <source>
        <dbReference type="Ensembl" id="ENSPPAP00000028012.1"/>
    </source>
</evidence>
<dbReference type="InterPro" id="IPR041645">
    <property type="entry name" value="ADAMTS_CR_2"/>
</dbReference>
<gene>
    <name evidence="18" type="primary">ADAMTS12</name>
</gene>
<dbReference type="Pfam" id="PF01421">
    <property type="entry name" value="Reprolysin"/>
    <property type="match status" value="1"/>
</dbReference>
<dbReference type="GeneTree" id="ENSGT00940000155855"/>
<reference evidence="18" key="3">
    <citation type="submission" date="2025-09" db="UniProtKB">
        <authorList>
            <consortium name="Ensembl"/>
        </authorList>
    </citation>
    <scope>IDENTIFICATION</scope>
</reference>
<dbReference type="PANTHER" id="PTHR13723">
    <property type="entry name" value="ADAMTS A DISINTEGRIN AND METALLOPROTEASE WITH THROMBOSPONDIN MOTIFS PROTEASE"/>
    <property type="match status" value="1"/>
</dbReference>
<evidence type="ECO:0000256" key="9">
    <source>
        <dbReference type="ARBA" id="ARBA00022833"/>
    </source>
</evidence>
<dbReference type="InterPro" id="IPR010294">
    <property type="entry name" value="ADAMTS_spacer1"/>
</dbReference>
<feature type="compositionally biased region" description="Low complexity" evidence="15">
    <location>
        <begin position="1032"/>
        <end position="1047"/>
    </location>
</feature>
<evidence type="ECO:0000256" key="4">
    <source>
        <dbReference type="ARBA" id="ARBA00022670"/>
    </source>
</evidence>
<feature type="compositionally biased region" description="Polar residues" evidence="15">
    <location>
        <begin position="1010"/>
        <end position="1029"/>
    </location>
</feature>
<feature type="compositionally biased region" description="Pro residues" evidence="15">
    <location>
        <begin position="933"/>
        <end position="942"/>
    </location>
</feature>
<dbReference type="Pfam" id="PF01562">
    <property type="entry name" value="Pep_M12B_propep"/>
    <property type="match status" value="1"/>
</dbReference>
<dbReference type="Proteomes" id="UP000240080">
    <property type="component" value="Chromosome 5"/>
</dbReference>
<dbReference type="EMBL" id="AJFE02063294">
    <property type="status" value="NOT_ANNOTATED_CDS"/>
    <property type="molecule type" value="Genomic_DNA"/>
</dbReference>
<dbReference type="EMBL" id="AJFE02063293">
    <property type="status" value="NOT_ANNOTATED_CDS"/>
    <property type="molecule type" value="Genomic_DNA"/>
</dbReference>
<dbReference type="EMBL" id="AJFE02063296">
    <property type="status" value="NOT_ANNOTATED_CDS"/>
    <property type="molecule type" value="Genomic_DNA"/>
</dbReference>
<dbReference type="GO" id="GO:0030198">
    <property type="term" value="P:extracellular matrix organization"/>
    <property type="evidence" value="ECO:0007669"/>
    <property type="project" value="TreeGrafter"/>
</dbReference>
<reference evidence="18 19" key="1">
    <citation type="journal article" date="2012" name="Nature">
        <title>The bonobo genome compared with the chimpanzee and human genomes.</title>
        <authorList>
            <person name="Prufer K."/>
            <person name="Munch K."/>
            <person name="Hellmann I."/>
            <person name="Akagi K."/>
            <person name="Miller J.R."/>
            <person name="Walenz B."/>
            <person name="Koren S."/>
            <person name="Sutton G."/>
            <person name="Kodira C."/>
            <person name="Winer R."/>
            <person name="Knight J.R."/>
            <person name="Mullikin J.C."/>
            <person name="Meader S.J."/>
            <person name="Ponting C.P."/>
            <person name="Lunter G."/>
            <person name="Higashino S."/>
            <person name="Hobolth A."/>
            <person name="Dutheil J."/>
            <person name="Karakoc E."/>
            <person name="Alkan C."/>
            <person name="Sajjadian S."/>
            <person name="Catacchio C.R."/>
            <person name="Ventura M."/>
            <person name="Marques-Bonet T."/>
            <person name="Eichler E.E."/>
            <person name="Andre C."/>
            <person name="Atencia R."/>
            <person name="Mugisha L."/>
            <person name="Junhold J."/>
            <person name="Patterson N."/>
            <person name="Siebauer M."/>
            <person name="Good J.M."/>
            <person name="Fischer A."/>
            <person name="Ptak S.E."/>
            <person name="Lachmann M."/>
            <person name="Symer D.E."/>
            <person name="Mailund T."/>
            <person name="Schierup M.H."/>
            <person name="Andres A.M."/>
            <person name="Kelso J."/>
            <person name="Paabo S."/>
        </authorList>
    </citation>
    <scope>NUCLEOTIDE SEQUENCE [LARGE SCALE GENOMIC DNA]</scope>
</reference>
<dbReference type="InterPro" id="IPR036383">
    <property type="entry name" value="TSP1_rpt_sf"/>
</dbReference>
<dbReference type="SMART" id="SM00209">
    <property type="entry name" value="TSP1"/>
    <property type="match status" value="4"/>
</dbReference>
<dbReference type="FunFam" id="2.20.100.10:FF:000035">
    <property type="entry name" value="A disintegrin and metalloproteinase with thrombospondin motifs 12"/>
    <property type="match status" value="1"/>
</dbReference>
<evidence type="ECO:0000256" key="8">
    <source>
        <dbReference type="ARBA" id="ARBA00022801"/>
    </source>
</evidence>
<dbReference type="Pfam" id="PF00090">
    <property type="entry name" value="TSP_1"/>
    <property type="match status" value="1"/>
</dbReference>
<keyword evidence="13" id="KW-0325">Glycoprotein</keyword>